<dbReference type="PANTHER" id="PTHR12265">
    <property type="entry name" value="TRANSMEMBRANE PROTEIN 53"/>
    <property type="match status" value="1"/>
</dbReference>
<evidence type="ECO:0008006" key="9">
    <source>
        <dbReference type="Google" id="ProtNLM"/>
    </source>
</evidence>
<evidence type="ECO:0000256" key="5">
    <source>
        <dbReference type="ARBA" id="ARBA00023242"/>
    </source>
</evidence>
<gene>
    <name evidence="7" type="ORF">FB567DRAFT_211291</name>
</gene>
<dbReference type="Proteomes" id="UP000813461">
    <property type="component" value="Unassembled WGS sequence"/>
</dbReference>
<dbReference type="PANTHER" id="PTHR12265:SF30">
    <property type="entry name" value="TRANSMEMBRANE PROTEIN 53"/>
    <property type="match status" value="1"/>
</dbReference>
<evidence type="ECO:0000313" key="8">
    <source>
        <dbReference type="Proteomes" id="UP000813461"/>
    </source>
</evidence>
<reference evidence="7" key="1">
    <citation type="journal article" date="2021" name="Nat. Commun.">
        <title>Genetic determinants of endophytism in the Arabidopsis root mycobiome.</title>
        <authorList>
            <person name="Mesny F."/>
            <person name="Miyauchi S."/>
            <person name="Thiergart T."/>
            <person name="Pickel B."/>
            <person name="Atanasova L."/>
            <person name="Karlsson M."/>
            <person name="Huettel B."/>
            <person name="Barry K.W."/>
            <person name="Haridas S."/>
            <person name="Chen C."/>
            <person name="Bauer D."/>
            <person name="Andreopoulos W."/>
            <person name="Pangilinan J."/>
            <person name="LaButti K."/>
            <person name="Riley R."/>
            <person name="Lipzen A."/>
            <person name="Clum A."/>
            <person name="Drula E."/>
            <person name="Henrissat B."/>
            <person name="Kohler A."/>
            <person name="Grigoriev I.V."/>
            <person name="Martin F.M."/>
            <person name="Hacquard S."/>
        </authorList>
    </citation>
    <scope>NUCLEOTIDE SEQUENCE</scope>
    <source>
        <strain evidence="7">MPI-SDFR-AT-0120</strain>
    </source>
</reference>
<keyword evidence="3" id="KW-1133">Transmembrane helix</keyword>
<keyword evidence="4" id="KW-0472">Membrane</keyword>
<comment type="caution">
    <text evidence="7">The sequence shown here is derived from an EMBL/GenBank/DDBJ whole genome shotgun (WGS) entry which is preliminary data.</text>
</comment>
<dbReference type="AlphaFoldDB" id="A0A8K0QVB2"/>
<keyword evidence="8" id="KW-1185">Reference proteome</keyword>
<evidence type="ECO:0000256" key="2">
    <source>
        <dbReference type="ARBA" id="ARBA00022692"/>
    </source>
</evidence>
<keyword evidence="2" id="KW-0812">Transmembrane</keyword>
<dbReference type="InterPro" id="IPR029058">
    <property type="entry name" value="AB_hydrolase_fold"/>
</dbReference>
<sequence length="358" mass="40071">MSRFSTAEDPIPHFAHLAPSIWEYSPASVYKSFCTKNTGAPSLVLLCTWTGAQGRYIAKYAAEYQRLFPSSRIMVIRTTTKDLCFRNSQRKQQRLKPAIEHISSLEYLNASGNDAGILMHAFSEGGSNKACELAEAYHVITGKRLPVSALCFDSTPGHPRYRRLCNALNKSLPPIPIIKHTGLLFGSVALGAIWITYKVVKGKENNVITRTRQRLLDPKHFDLTAPRCYLYSKDDALIAWQDVQEHADISKDMGVPVTDVLFEGSGHVGHARQYPGRYWNAVKGTWRSAGMQDEKHDSAIIVEECSDTESDSTKEQKRWSDADSQRTLLSSDEDGSMLRRFSSCRLQFGRVCLGSLMG</sequence>
<evidence type="ECO:0000256" key="1">
    <source>
        <dbReference type="ARBA" id="ARBA00007387"/>
    </source>
</evidence>
<evidence type="ECO:0000256" key="3">
    <source>
        <dbReference type="ARBA" id="ARBA00022989"/>
    </source>
</evidence>
<dbReference type="Pfam" id="PF05705">
    <property type="entry name" value="DUF829"/>
    <property type="match status" value="1"/>
</dbReference>
<comment type="subcellular location">
    <subcellularLocation>
        <location evidence="6">Nucleus outer membrane</location>
        <topology evidence="6">Single-pass membrane protein</topology>
    </subcellularLocation>
</comment>
<organism evidence="7 8">
    <name type="scientific">Paraphoma chrysanthemicola</name>
    <dbReference type="NCBI Taxonomy" id="798071"/>
    <lineage>
        <taxon>Eukaryota</taxon>
        <taxon>Fungi</taxon>
        <taxon>Dikarya</taxon>
        <taxon>Ascomycota</taxon>
        <taxon>Pezizomycotina</taxon>
        <taxon>Dothideomycetes</taxon>
        <taxon>Pleosporomycetidae</taxon>
        <taxon>Pleosporales</taxon>
        <taxon>Pleosporineae</taxon>
        <taxon>Phaeosphaeriaceae</taxon>
        <taxon>Paraphoma</taxon>
    </lineage>
</organism>
<proteinExistence type="inferred from homology"/>
<dbReference type="EMBL" id="JAGMVJ010000025">
    <property type="protein sequence ID" value="KAH7070918.1"/>
    <property type="molecule type" value="Genomic_DNA"/>
</dbReference>
<accession>A0A8K0QVB2</accession>
<evidence type="ECO:0000256" key="6">
    <source>
        <dbReference type="ARBA" id="ARBA00034303"/>
    </source>
</evidence>
<evidence type="ECO:0000313" key="7">
    <source>
        <dbReference type="EMBL" id="KAH7070918.1"/>
    </source>
</evidence>
<comment type="similarity">
    <text evidence="1">Belongs to the TMEM53 family.</text>
</comment>
<keyword evidence="5" id="KW-0539">Nucleus</keyword>
<name>A0A8K0QVB2_9PLEO</name>
<dbReference type="GO" id="GO:0005640">
    <property type="term" value="C:nuclear outer membrane"/>
    <property type="evidence" value="ECO:0007669"/>
    <property type="project" value="UniProtKB-SubCell"/>
</dbReference>
<dbReference type="OrthoDB" id="77878at2759"/>
<dbReference type="SUPFAM" id="SSF53474">
    <property type="entry name" value="alpha/beta-Hydrolases"/>
    <property type="match status" value="1"/>
</dbReference>
<dbReference type="InterPro" id="IPR008547">
    <property type="entry name" value="DUF829_TMEM53"/>
</dbReference>
<protein>
    <recommendedName>
        <fullName evidence="9">Indole-diterpene biosynthesis protein PaxU</fullName>
    </recommendedName>
</protein>
<evidence type="ECO:0000256" key="4">
    <source>
        <dbReference type="ARBA" id="ARBA00023136"/>
    </source>
</evidence>